<feature type="compositionally biased region" description="Polar residues" evidence="1">
    <location>
        <begin position="401"/>
        <end position="412"/>
    </location>
</feature>
<feature type="compositionally biased region" description="Acidic residues" evidence="1">
    <location>
        <begin position="136"/>
        <end position="150"/>
    </location>
</feature>
<evidence type="ECO:0000256" key="1">
    <source>
        <dbReference type="SAM" id="MobiDB-lite"/>
    </source>
</evidence>
<feature type="region of interest" description="Disordered" evidence="1">
    <location>
        <begin position="313"/>
        <end position="355"/>
    </location>
</feature>
<feature type="compositionally biased region" description="Basic and acidic residues" evidence="1">
    <location>
        <begin position="553"/>
        <end position="570"/>
    </location>
</feature>
<proteinExistence type="predicted"/>
<feature type="compositionally biased region" description="Low complexity" evidence="1">
    <location>
        <begin position="906"/>
        <end position="917"/>
    </location>
</feature>
<dbReference type="EMBL" id="JANBPT010000811">
    <property type="protein sequence ID" value="KAJ1912676.1"/>
    <property type="molecule type" value="Genomic_DNA"/>
</dbReference>
<dbReference type="AlphaFoldDB" id="A0A9W8DKY5"/>
<feature type="region of interest" description="Disordered" evidence="1">
    <location>
        <begin position="400"/>
        <end position="570"/>
    </location>
</feature>
<feature type="compositionally biased region" description="Low complexity" evidence="1">
    <location>
        <begin position="949"/>
        <end position="961"/>
    </location>
</feature>
<feature type="compositionally biased region" description="Polar residues" evidence="1">
    <location>
        <begin position="313"/>
        <end position="325"/>
    </location>
</feature>
<feature type="compositionally biased region" description="Acidic residues" evidence="1">
    <location>
        <begin position="518"/>
        <end position="535"/>
    </location>
</feature>
<feature type="compositionally biased region" description="Basic and acidic residues" evidence="1">
    <location>
        <begin position="420"/>
        <end position="438"/>
    </location>
</feature>
<dbReference type="OrthoDB" id="5600381at2759"/>
<feature type="region of interest" description="Disordered" evidence="1">
    <location>
        <begin position="584"/>
        <end position="608"/>
    </location>
</feature>
<feature type="compositionally biased region" description="Basic residues" evidence="1">
    <location>
        <begin position="585"/>
        <end position="594"/>
    </location>
</feature>
<feature type="region of interest" description="Disordered" evidence="1">
    <location>
        <begin position="129"/>
        <end position="207"/>
    </location>
</feature>
<name>A0A9W8DKY5_9FUNG</name>
<feature type="compositionally biased region" description="Acidic residues" evidence="1">
    <location>
        <begin position="543"/>
        <end position="552"/>
    </location>
</feature>
<keyword evidence="3" id="KW-1185">Reference proteome</keyword>
<feature type="compositionally biased region" description="Acidic residues" evidence="1">
    <location>
        <begin position="470"/>
        <end position="483"/>
    </location>
</feature>
<protein>
    <recommendedName>
        <fullName evidence="4">DNA replication checkpoint mediator MRC1 domain-containing protein</fullName>
    </recommendedName>
</protein>
<evidence type="ECO:0008006" key="4">
    <source>
        <dbReference type="Google" id="ProtNLM"/>
    </source>
</evidence>
<comment type="caution">
    <text evidence="2">The sequence shown here is derived from an EMBL/GenBank/DDBJ whole genome shotgun (WGS) entry which is preliminary data.</text>
</comment>
<feature type="region of interest" description="Disordered" evidence="1">
    <location>
        <begin position="906"/>
        <end position="982"/>
    </location>
</feature>
<organism evidence="2 3">
    <name type="scientific">Tieghemiomyces parasiticus</name>
    <dbReference type="NCBI Taxonomy" id="78921"/>
    <lineage>
        <taxon>Eukaryota</taxon>
        <taxon>Fungi</taxon>
        <taxon>Fungi incertae sedis</taxon>
        <taxon>Zoopagomycota</taxon>
        <taxon>Kickxellomycotina</taxon>
        <taxon>Dimargaritomycetes</taxon>
        <taxon>Dimargaritales</taxon>
        <taxon>Dimargaritaceae</taxon>
        <taxon>Tieghemiomyces</taxon>
    </lineage>
</organism>
<gene>
    <name evidence="2" type="ORF">IWQ60_009556</name>
</gene>
<accession>A0A9W8DKY5</accession>
<feature type="compositionally biased region" description="Low complexity" evidence="1">
    <location>
        <begin position="330"/>
        <end position="348"/>
    </location>
</feature>
<sequence>MSDDLMELEIVDDESTLVKHERQRAIASLLTGVNRFQKVLKSPDKTLGTLSGDAKACAAVKASNLLSPAKKTPVGIDHRQLNAILSQKILTSSAQTRFASARSLLAAKEEERPGLQDLGKDILKISDSRLGSEAGSDVEDVEEPVDEAEYGEANVTSENSDEEDTNLDEDEDDDDDEPVHRRRTVPAPTEAHRQLNNLSPPPSPKPAQALFPLFTRTACKPTPASESNSTIFADAKATAPVLFDATLTLSTTAHARLIGEHVATPIVSSLGTGDQPVADNAVAHLAADTLDDINGINDDKWFDPRSVAHMVSPSQDSFLDSQSPTDGGFPALPSLDLTTTTTATQGGTPPLPPLTIPKGMTDSSFVPTQVLSPLDDTQPFTPTQALGEVQFPTIAEVCTTAPGQQPTGSSDCTVPPDYTNRQEGETRLNRLVRRRDLVSDSETESPASVLPHRTDPSVPKGTKRPRSEFLDAEAEEGESDEEGGAGGLFGQARLTAFAGGLLGQPATGQPTSGHGGEAEEEEDDDLDLDEWDENDSMLAYSGDEADGDELDADAVRQLHRERETKDDDHMVAALCRDLSEGKLAARSKQRRQRMFKSDGSGGGGSLSGLVGLQDWVDGDFDADLADRERRRLMWKRGLKLGLTSDRGEDSTFAKLSKLAQNPETAAFARSAYGLDTPCLAIPHAGEADADTQPSLGSPEADHPAPVGDPVVSDVEPLPSSSDAESDPDDHPLPPPLGRIGSSQSFPTKYHLHTQSGGQVPDKLDFVSLLDDDDDSLDLAAMITRRVVPDRAFGPTGDSAGAQWTGTSSRLTTTATTSLSEMSGSHTSITSSSYSSATTMTSTSASVANFQFRSETRLKRFLPNPNDSAFSTANAQVDAHVGPTVRKATAGRGLGFGGIFGNADGNASVSASGSSTGRDSGGSSGCKTMAGPMEKRRRMAEEQRTGGAGPSASPGPATQQTPAPTPTDVEDRQSSSRLLRIVK</sequence>
<feature type="region of interest" description="Disordered" evidence="1">
    <location>
        <begin position="686"/>
        <end position="757"/>
    </location>
</feature>
<feature type="compositionally biased region" description="Acidic residues" evidence="1">
    <location>
        <begin position="159"/>
        <end position="177"/>
    </location>
</feature>
<feature type="compositionally biased region" description="Polar residues" evidence="1">
    <location>
        <begin position="740"/>
        <end position="757"/>
    </location>
</feature>
<evidence type="ECO:0000313" key="3">
    <source>
        <dbReference type="Proteomes" id="UP001150569"/>
    </source>
</evidence>
<reference evidence="2" key="1">
    <citation type="submission" date="2022-07" db="EMBL/GenBank/DDBJ databases">
        <title>Phylogenomic reconstructions and comparative analyses of Kickxellomycotina fungi.</title>
        <authorList>
            <person name="Reynolds N.K."/>
            <person name="Stajich J.E."/>
            <person name="Barry K."/>
            <person name="Grigoriev I.V."/>
            <person name="Crous P."/>
            <person name="Smith M.E."/>
        </authorList>
    </citation>
    <scope>NUCLEOTIDE SEQUENCE</scope>
    <source>
        <strain evidence="2">RSA 861</strain>
    </source>
</reference>
<dbReference type="Proteomes" id="UP001150569">
    <property type="component" value="Unassembled WGS sequence"/>
</dbReference>
<evidence type="ECO:0000313" key="2">
    <source>
        <dbReference type="EMBL" id="KAJ1912676.1"/>
    </source>
</evidence>